<protein>
    <submittedName>
        <fullName evidence="2">SGNH/GDSL hydrolase family protein</fullName>
    </submittedName>
</protein>
<accession>A0A556MS69</accession>
<dbReference type="RefSeq" id="WP_144246374.1">
    <property type="nucleotide sequence ID" value="NZ_VLPK01000001.1"/>
</dbReference>
<dbReference type="OrthoDB" id="158267at2"/>
<name>A0A556MS69_9SPHI</name>
<keyword evidence="3" id="KW-1185">Reference proteome</keyword>
<dbReference type="InterPro" id="IPR036514">
    <property type="entry name" value="SGNH_hydro_sf"/>
</dbReference>
<gene>
    <name evidence="2" type="ORF">FO440_01045</name>
</gene>
<dbReference type="Pfam" id="PF13472">
    <property type="entry name" value="Lipase_GDSL_2"/>
    <property type="match status" value="1"/>
</dbReference>
<dbReference type="SUPFAM" id="SSF52266">
    <property type="entry name" value="SGNH hydrolase"/>
    <property type="match status" value="1"/>
</dbReference>
<dbReference type="GO" id="GO:0016788">
    <property type="term" value="F:hydrolase activity, acting on ester bonds"/>
    <property type="evidence" value="ECO:0007669"/>
    <property type="project" value="UniProtKB-ARBA"/>
</dbReference>
<dbReference type="Gene3D" id="3.40.50.1110">
    <property type="entry name" value="SGNH hydrolase"/>
    <property type="match status" value="1"/>
</dbReference>
<dbReference type="InterPro" id="IPR013830">
    <property type="entry name" value="SGNH_hydro"/>
</dbReference>
<dbReference type="CDD" id="cd01832">
    <property type="entry name" value="SGNH_hydrolase_like_1"/>
    <property type="match status" value="1"/>
</dbReference>
<dbReference type="AlphaFoldDB" id="A0A556MS69"/>
<evidence type="ECO:0000313" key="2">
    <source>
        <dbReference type="EMBL" id="TSJ42804.1"/>
    </source>
</evidence>
<keyword evidence="2" id="KW-0378">Hydrolase</keyword>
<reference evidence="2 3" key="1">
    <citation type="submission" date="2019-07" db="EMBL/GenBank/DDBJ databases">
        <authorList>
            <person name="Huq M.A."/>
        </authorList>
    </citation>
    <scope>NUCLEOTIDE SEQUENCE [LARGE SCALE GENOMIC DNA]</scope>
    <source>
        <strain evidence="2 3">MAH-19</strain>
    </source>
</reference>
<dbReference type="EMBL" id="VLPK01000001">
    <property type="protein sequence ID" value="TSJ42804.1"/>
    <property type="molecule type" value="Genomic_DNA"/>
</dbReference>
<feature type="domain" description="SGNH hydrolase-type esterase" evidence="1">
    <location>
        <begin position="43"/>
        <end position="223"/>
    </location>
</feature>
<evidence type="ECO:0000259" key="1">
    <source>
        <dbReference type="Pfam" id="PF13472"/>
    </source>
</evidence>
<evidence type="ECO:0000313" key="3">
    <source>
        <dbReference type="Proteomes" id="UP000318733"/>
    </source>
</evidence>
<comment type="caution">
    <text evidence="2">The sequence shown here is derived from an EMBL/GenBank/DDBJ whole genome shotgun (WGS) entry which is preliminary data.</text>
</comment>
<dbReference type="Proteomes" id="UP000318733">
    <property type="component" value="Unassembled WGS sequence"/>
</dbReference>
<organism evidence="2 3">
    <name type="scientific">Mucilaginibacter corticis</name>
    <dbReference type="NCBI Taxonomy" id="2597670"/>
    <lineage>
        <taxon>Bacteria</taxon>
        <taxon>Pseudomonadati</taxon>
        <taxon>Bacteroidota</taxon>
        <taxon>Sphingobacteriia</taxon>
        <taxon>Sphingobacteriales</taxon>
        <taxon>Sphingobacteriaceae</taxon>
        <taxon>Mucilaginibacter</taxon>
    </lineage>
</organism>
<proteinExistence type="predicted"/>
<sequence length="241" mass="25932">MSDFFSALLILSALSGCAKKVPVQSAGNKTGVVAKPDSLKYLALGDSYTIGQSVPLNQSFPYQLTAQLNATLKVGAPTIIATTGWTTNDLIKGINNSGLVSQTYDLVTLLIGVNDQFRGVDQSVYRSNFIALLNIAIRFAGGNKDKVFIISIPDYSVTPFAGYNSAGQLSQIVKEIDEFNAINKTESSNENVNYLDITDISRRAASDGSLLAPDGLHPSAKMYGLWIERLLPLVKAKLHAK</sequence>